<evidence type="ECO:0000256" key="2">
    <source>
        <dbReference type="ARBA" id="ARBA00023125"/>
    </source>
</evidence>
<keyword evidence="2" id="KW-0238">DNA-binding</keyword>
<dbReference type="SUPFAM" id="SSF46689">
    <property type="entry name" value="Homeodomain-like"/>
    <property type="match status" value="1"/>
</dbReference>
<keyword evidence="4" id="KW-0804">Transcription</keyword>
<dbReference type="SUPFAM" id="SSF51215">
    <property type="entry name" value="Regulatory protein AraC"/>
    <property type="match status" value="1"/>
</dbReference>
<accession>A0A9D1GHJ4</accession>
<keyword evidence="3" id="KW-0010">Activator</keyword>
<dbReference type="PRINTS" id="PR00032">
    <property type="entry name" value="HTHARAC"/>
</dbReference>
<name>A0A9D1GHJ4_9FIRM</name>
<sequence length="323" mass="36655">MARTLMTVNYCNFQYFNRDCDRIYRPGGSGDYLFLLLHSEMAFRLPEGAFQNRPGACILYTPGTPQDYQALRTFKNSYVHFSAPEDFVKSFCLPENTLFYPEAVQEIDRQIQAIHQAFLRRDRYCEAELDSLLEQLFVRTARSLESFPDENHASLLEDTFQEIRLAILSSCEKPWTIRQMSQMAGMEKSQFYRYYQQFFHISPGNDLIQARIQRAKYLLTNQAAQIQQIAAECGFSEATHFSRQFKRCTGMSPRQYAAGYSGPSLTDTPFARKNPASAGAAAPSFRHPAAPPSECPPVPSSRKNPSGSLSTSPKPASQKPSDR</sequence>
<dbReference type="Gene3D" id="2.60.120.280">
    <property type="entry name" value="Regulatory protein AraC"/>
    <property type="match status" value="1"/>
</dbReference>
<dbReference type="Proteomes" id="UP000886860">
    <property type="component" value="Unassembled WGS sequence"/>
</dbReference>
<proteinExistence type="predicted"/>
<feature type="domain" description="HTH araC/xylS-type" evidence="6">
    <location>
        <begin position="161"/>
        <end position="259"/>
    </location>
</feature>
<dbReference type="PANTHER" id="PTHR46796">
    <property type="entry name" value="HTH-TYPE TRANSCRIPTIONAL ACTIVATOR RHAS-RELATED"/>
    <property type="match status" value="1"/>
</dbReference>
<dbReference type="GO" id="GO:0043565">
    <property type="term" value="F:sequence-specific DNA binding"/>
    <property type="evidence" value="ECO:0007669"/>
    <property type="project" value="InterPro"/>
</dbReference>
<comment type="caution">
    <text evidence="7">The sequence shown here is derived from an EMBL/GenBank/DDBJ whole genome shotgun (WGS) entry which is preliminary data.</text>
</comment>
<dbReference type="InterPro" id="IPR037923">
    <property type="entry name" value="HTH-like"/>
</dbReference>
<organism evidence="7 8">
    <name type="scientific">Candidatus Caccovicinus merdipullorum</name>
    <dbReference type="NCBI Taxonomy" id="2840724"/>
    <lineage>
        <taxon>Bacteria</taxon>
        <taxon>Bacillati</taxon>
        <taxon>Bacillota</taxon>
        <taxon>Clostridia</taxon>
        <taxon>Eubacteriales</taxon>
        <taxon>Candidatus Caccovicinus</taxon>
    </lineage>
</organism>
<feature type="compositionally biased region" description="Pro residues" evidence="5">
    <location>
        <begin position="289"/>
        <end position="299"/>
    </location>
</feature>
<evidence type="ECO:0000259" key="6">
    <source>
        <dbReference type="PROSITE" id="PS01124"/>
    </source>
</evidence>
<dbReference type="InterPro" id="IPR018060">
    <property type="entry name" value="HTH_AraC"/>
</dbReference>
<dbReference type="Pfam" id="PF12833">
    <property type="entry name" value="HTH_18"/>
    <property type="match status" value="1"/>
</dbReference>
<dbReference type="PROSITE" id="PS01124">
    <property type="entry name" value="HTH_ARAC_FAMILY_2"/>
    <property type="match status" value="1"/>
</dbReference>
<evidence type="ECO:0000256" key="5">
    <source>
        <dbReference type="SAM" id="MobiDB-lite"/>
    </source>
</evidence>
<dbReference type="PROSITE" id="PS00041">
    <property type="entry name" value="HTH_ARAC_FAMILY_1"/>
    <property type="match status" value="1"/>
</dbReference>
<dbReference type="Gene3D" id="1.10.10.60">
    <property type="entry name" value="Homeodomain-like"/>
    <property type="match status" value="2"/>
</dbReference>
<dbReference type="GO" id="GO:0003700">
    <property type="term" value="F:DNA-binding transcription factor activity"/>
    <property type="evidence" value="ECO:0007669"/>
    <property type="project" value="InterPro"/>
</dbReference>
<evidence type="ECO:0000256" key="3">
    <source>
        <dbReference type="ARBA" id="ARBA00023159"/>
    </source>
</evidence>
<evidence type="ECO:0000256" key="1">
    <source>
        <dbReference type="ARBA" id="ARBA00023015"/>
    </source>
</evidence>
<keyword evidence="1" id="KW-0805">Transcription regulation</keyword>
<feature type="compositionally biased region" description="Polar residues" evidence="5">
    <location>
        <begin position="302"/>
        <end position="323"/>
    </location>
</feature>
<dbReference type="InterPro" id="IPR020449">
    <property type="entry name" value="Tscrpt_reg_AraC-type_HTH"/>
</dbReference>
<reference evidence="7" key="2">
    <citation type="journal article" date="2021" name="PeerJ">
        <title>Extensive microbial diversity within the chicken gut microbiome revealed by metagenomics and culture.</title>
        <authorList>
            <person name="Gilroy R."/>
            <person name="Ravi A."/>
            <person name="Getino M."/>
            <person name="Pursley I."/>
            <person name="Horton D.L."/>
            <person name="Alikhan N.F."/>
            <person name="Baker D."/>
            <person name="Gharbi K."/>
            <person name="Hall N."/>
            <person name="Watson M."/>
            <person name="Adriaenssens E.M."/>
            <person name="Foster-Nyarko E."/>
            <person name="Jarju S."/>
            <person name="Secka A."/>
            <person name="Antonio M."/>
            <person name="Oren A."/>
            <person name="Chaudhuri R.R."/>
            <person name="La Ragione R."/>
            <person name="Hildebrand F."/>
            <person name="Pallen M.J."/>
        </authorList>
    </citation>
    <scope>NUCLEOTIDE SEQUENCE</scope>
    <source>
        <strain evidence="7">CHK123-3438</strain>
    </source>
</reference>
<feature type="region of interest" description="Disordered" evidence="5">
    <location>
        <begin position="259"/>
        <end position="323"/>
    </location>
</feature>
<evidence type="ECO:0000313" key="8">
    <source>
        <dbReference type="Proteomes" id="UP000886860"/>
    </source>
</evidence>
<evidence type="ECO:0000313" key="7">
    <source>
        <dbReference type="EMBL" id="HIT40988.1"/>
    </source>
</evidence>
<gene>
    <name evidence="7" type="ORF">IAB60_02625</name>
</gene>
<reference evidence="7" key="1">
    <citation type="submission" date="2020-10" db="EMBL/GenBank/DDBJ databases">
        <authorList>
            <person name="Gilroy R."/>
        </authorList>
    </citation>
    <scope>NUCLEOTIDE SEQUENCE</scope>
    <source>
        <strain evidence="7">CHK123-3438</strain>
    </source>
</reference>
<dbReference type="AlphaFoldDB" id="A0A9D1GHJ4"/>
<dbReference type="InterPro" id="IPR009057">
    <property type="entry name" value="Homeodomain-like_sf"/>
</dbReference>
<dbReference type="InterPro" id="IPR018062">
    <property type="entry name" value="HTH_AraC-typ_CS"/>
</dbReference>
<protein>
    <submittedName>
        <fullName evidence="7">Helix-turn-helix transcriptional regulator</fullName>
    </submittedName>
</protein>
<dbReference type="InterPro" id="IPR050204">
    <property type="entry name" value="AraC_XylS_family_regulators"/>
</dbReference>
<evidence type="ECO:0000256" key="4">
    <source>
        <dbReference type="ARBA" id="ARBA00023163"/>
    </source>
</evidence>
<dbReference type="EMBL" id="DVKS01000045">
    <property type="protein sequence ID" value="HIT40988.1"/>
    <property type="molecule type" value="Genomic_DNA"/>
</dbReference>
<dbReference type="SMART" id="SM00342">
    <property type="entry name" value="HTH_ARAC"/>
    <property type="match status" value="1"/>
</dbReference>